<reference evidence="1" key="1">
    <citation type="submission" date="2022-07" db="EMBL/GenBank/DDBJ databases">
        <title>Draft genome sequence of Zalerion maritima ATCC 34329, a (micro)plastics degrading marine fungus.</title>
        <authorList>
            <person name="Paco A."/>
            <person name="Goncalves M.F.M."/>
            <person name="Rocha-Santos T.A.P."/>
            <person name="Alves A."/>
        </authorList>
    </citation>
    <scope>NUCLEOTIDE SEQUENCE</scope>
    <source>
        <strain evidence="1">ATCC 34329</strain>
    </source>
</reference>
<keyword evidence="2" id="KW-1185">Reference proteome</keyword>
<organism evidence="1 2">
    <name type="scientific">Zalerion maritima</name>
    <dbReference type="NCBI Taxonomy" id="339359"/>
    <lineage>
        <taxon>Eukaryota</taxon>
        <taxon>Fungi</taxon>
        <taxon>Dikarya</taxon>
        <taxon>Ascomycota</taxon>
        <taxon>Pezizomycotina</taxon>
        <taxon>Sordariomycetes</taxon>
        <taxon>Lulworthiomycetidae</taxon>
        <taxon>Lulworthiales</taxon>
        <taxon>Lulworthiaceae</taxon>
        <taxon>Zalerion</taxon>
    </lineage>
</organism>
<evidence type="ECO:0000313" key="2">
    <source>
        <dbReference type="Proteomes" id="UP001201980"/>
    </source>
</evidence>
<protein>
    <submittedName>
        <fullName evidence="1">Uncharacterized protein</fullName>
    </submittedName>
</protein>
<dbReference type="EMBL" id="JAKWBI020000018">
    <property type="protein sequence ID" value="KAJ2906166.1"/>
    <property type="molecule type" value="Genomic_DNA"/>
</dbReference>
<sequence>MFSKPYANAAGFPKRKSQAQKVEYEWTEDYTSSGAEPGEISNFKEEDMFKKKVYLPTEFGNAEEMERFKRWLRFRTPAYEMHEEKSPLQYDEMMMMMMMGFGLFGKVRSSGALRPEKFEDPEEKHSI</sequence>
<gene>
    <name evidence="1" type="ORF">MKZ38_002881</name>
</gene>
<dbReference type="AlphaFoldDB" id="A0AAD5RX26"/>
<proteinExistence type="predicted"/>
<dbReference type="Proteomes" id="UP001201980">
    <property type="component" value="Unassembled WGS sequence"/>
</dbReference>
<evidence type="ECO:0000313" key="1">
    <source>
        <dbReference type="EMBL" id="KAJ2906166.1"/>
    </source>
</evidence>
<name>A0AAD5RX26_9PEZI</name>
<comment type="caution">
    <text evidence="1">The sequence shown here is derived from an EMBL/GenBank/DDBJ whole genome shotgun (WGS) entry which is preliminary data.</text>
</comment>
<accession>A0AAD5RX26</accession>